<evidence type="ECO:0000256" key="2">
    <source>
        <dbReference type="ARBA" id="ARBA00005340"/>
    </source>
</evidence>
<dbReference type="PANTHER" id="PTHR21445">
    <property type="entry name" value="ENDONUCLEASE IV ENDODEOXYRIBONUCLEASE IV"/>
    <property type="match status" value="1"/>
</dbReference>
<keyword evidence="9" id="KW-0255">Endonuclease</keyword>
<accession>A0ABM8Q7M7</accession>
<dbReference type="Pfam" id="PF01261">
    <property type="entry name" value="AP_endonuc_2"/>
    <property type="match status" value="1"/>
</dbReference>
<evidence type="ECO:0000256" key="3">
    <source>
        <dbReference type="ARBA" id="ARBA00022723"/>
    </source>
</evidence>
<keyword evidence="10" id="KW-1185">Reference proteome</keyword>
<dbReference type="Gene3D" id="3.20.20.150">
    <property type="entry name" value="Divalent-metal-dependent TIM barrel enzymes"/>
    <property type="match status" value="1"/>
</dbReference>
<organism evidence="9 10">
    <name type="scientific">Campylobacter suis</name>
    <dbReference type="NCBI Taxonomy" id="2790657"/>
    <lineage>
        <taxon>Bacteria</taxon>
        <taxon>Pseudomonadati</taxon>
        <taxon>Campylobacterota</taxon>
        <taxon>Epsilonproteobacteria</taxon>
        <taxon>Campylobacterales</taxon>
        <taxon>Campylobacteraceae</taxon>
        <taxon>Campylobacter</taxon>
    </lineage>
</organism>
<evidence type="ECO:0000256" key="4">
    <source>
        <dbReference type="ARBA" id="ARBA00022763"/>
    </source>
</evidence>
<protein>
    <submittedName>
        <fullName evidence="9">Endonuclease 4</fullName>
        <ecNumber evidence="9">3.1.21.2</ecNumber>
    </submittedName>
</protein>
<dbReference type="GO" id="GO:0008833">
    <property type="term" value="F:deoxyribonuclease IV (phage-T4-induced) activity"/>
    <property type="evidence" value="ECO:0007669"/>
    <property type="project" value="UniProtKB-EC"/>
</dbReference>
<comment type="cofactor">
    <cofactor evidence="1">
        <name>Zn(2+)</name>
        <dbReference type="ChEBI" id="CHEBI:29105"/>
    </cofactor>
</comment>
<dbReference type="PROSITE" id="PS51432">
    <property type="entry name" value="AP_NUCLEASE_F2_4"/>
    <property type="match status" value="1"/>
</dbReference>
<dbReference type="InterPro" id="IPR001719">
    <property type="entry name" value="AP_endonuc_2"/>
</dbReference>
<feature type="domain" description="Xylose isomerase-like TIM barrel" evidence="8">
    <location>
        <begin position="2"/>
        <end position="93"/>
    </location>
</feature>
<keyword evidence="6" id="KW-0862">Zinc</keyword>
<dbReference type="EMBL" id="CAJHOE010000005">
    <property type="protein sequence ID" value="CAD7288967.1"/>
    <property type="molecule type" value="Genomic_DNA"/>
</dbReference>
<reference evidence="9 10" key="1">
    <citation type="submission" date="2020-11" db="EMBL/GenBank/DDBJ databases">
        <authorList>
            <person name="Peeters C."/>
        </authorList>
    </citation>
    <scope>NUCLEOTIDE SEQUENCE [LARGE SCALE GENOMIC DNA]</scope>
    <source>
        <strain evidence="9 10">LMG 8286</strain>
    </source>
</reference>
<keyword evidence="7" id="KW-0234">DNA repair</keyword>
<dbReference type="EC" id="3.1.21.2" evidence="9"/>
<keyword evidence="5 9" id="KW-0378">Hydrolase</keyword>
<name>A0ABM8Q7M7_9BACT</name>
<dbReference type="InterPro" id="IPR013022">
    <property type="entry name" value="Xyl_isomerase-like_TIM-brl"/>
</dbReference>
<dbReference type="InterPro" id="IPR036237">
    <property type="entry name" value="Xyl_isomerase-like_sf"/>
</dbReference>
<sequence>MFAAGYDISTQKSYEKTMDEFDEIVGFNYLCAMHLNDAKFGVGSKKDRHESIGKGYIGIKGFECIIKDRRIGDIPLILETIDESIWVKEIELLHSFES</sequence>
<evidence type="ECO:0000256" key="7">
    <source>
        <dbReference type="ARBA" id="ARBA00023204"/>
    </source>
</evidence>
<evidence type="ECO:0000313" key="10">
    <source>
        <dbReference type="Proteomes" id="UP000789359"/>
    </source>
</evidence>
<evidence type="ECO:0000313" key="9">
    <source>
        <dbReference type="EMBL" id="CAD7288967.1"/>
    </source>
</evidence>
<comment type="similarity">
    <text evidence="2">Belongs to the AP endonuclease 2 family.</text>
</comment>
<comment type="caution">
    <text evidence="9">The sequence shown here is derived from an EMBL/GenBank/DDBJ whole genome shotgun (WGS) entry which is preliminary data.</text>
</comment>
<dbReference type="PROSITE" id="PS00731">
    <property type="entry name" value="AP_NUCLEASE_F2_3"/>
    <property type="match status" value="1"/>
</dbReference>
<evidence type="ECO:0000256" key="1">
    <source>
        <dbReference type="ARBA" id="ARBA00001947"/>
    </source>
</evidence>
<keyword evidence="3" id="KW-0479">Metal-binding</keyword>
<evidence type="ECO:0000259" key="8">
    <source>
        <dbReference type="Pfam" id="PF01261"/>
    </source>
</evidence>
<gene>
    <name evidence="9" type="primary">nfo_2</name>
    <name evidence="9" type="ORF">LMG8286_01582</name>
</gene>
<evidence type="ECO:0000256" key="6">
    <source>
        <dbReference type="ARBA" id="ARBA00022833"/>
    </source>
</evidence>
<evidence type="ECO:0000256" key="5">
    <source>
        <dbReference type="ARBA" id="ARBA00022801"/>
    </source>
</evidence>
<dbReference type="SUPFAM" id="SSF51658">
    <property type="entry name" value="Xylose isomerase-like"/>
    <property type="match status" value="1"/>
</dbReference>
<keyword evidence="9" id="KW-0540">Nuclease</keyword>
<keyword evidence="4" id="KW-0227">DNA damage</keyword>
<dbReference type="Proteomes" id="UP000789359">
    <property type="component" value="Unassembled WGS sequence"/>
</dbReference>
<dbReference type="InterPro" id="IPR018246">
    <property type="entry name" value="AP_endonuc_F2_Zn_BS"/>
</dbReference>
<proteinExistence type="inferred from homology"/>
<dbReference type="PANTHER" id="PTHR21445:SF0">
    <property type="entry name" value="APURINIC-APYRIMIDINIC ENDONUCLEASE"/>
    <property type="match status" value="1"/>
</dbReference>